<dbReference type="SUPFAM" id="SSF48239">
    <property type="entry name" value="Terpenoid cyclases/Protein prenyltransferases"/>
    <property type="match status" value="1"/>
</dbReference>
<reference evidence="3 4" key="2">
    <citation type="submission" date="2018-11" db="EMBL/GenBank/DDBJ databases">
        <authorList>
            <consortium name="Pathogen Informatics"/>
        </authorList>
    </citation>
    <scope>NUCLEOTIDE SEQUENCE [LARGE SCALE GENOMIC DNA]</scope>
</reference>
<proteinExistence type="predicted"/>
<evidence type="ECO:0000259" key="2">
    <source>
        <dbReference type="Pfam" id="PF00432"/>
    </source>
</evidence>
<name>A0A183E2B6_9BILA</name>
<dbReference type="EMBL" id="UYRT01082036">
    <property type="protein sequence ID" value="VDN25375.1"/>
    <property type="molecule type" value="Genomic_DNA"/>
</dbReference>
<keyword evidence="4" id="KW-1185">Reference proteome</keyword>
<gene>
    <name evidence="3" type="ORF">GPUH_LOCUS15107</name>
</gene>
<dbReference type="InterPro" id="IPR008930">
    <property type="entry name" value="Terpenoid_cyclase/PrenylTrfase"/>
</dbReference>
<organism evidence="5">
    <name type="scientific">Gongylonema pulchrum</name>
    <dbReference type="NCBI Taxonomy" id="637853"/>
    <lineage>
        <taxon>Eukaryota</taxon>
        <taxon>Metazoa</taxon>
        <taxon>Ecdysozoa</taxon>
        <taxon>Nematoda</taxon>
        <taxon>Chromadorea</taxon>
        <taxon>Rhabditida</taxon>
        <taxon>Spirurina</taxon>
        <taxon>Spiruromorpha</taxon>
        <taxon>Spiruroidea</taxon>
        <taxon>Gongylonematidae</taxon>
        <taxon>Gongylonema</taxon>
    </lineage>
</organism>
<dbReference type="Proteomes" id="UP000271098">
    <property type="component" value="Unassembled WGS sequence"/>
</dbReference>
<protein>
    <recommendedName>
        <fullName evidence="2">Prenyltransferase alpha-alpha toroid domain-containing protein</fullName>
    </recommendedName>
</protein>
<keyword evidence="1" id="KW-0677">Repeat</keyword>
<evidence type="ECO:0000313" key="4">
    <source>
        <dbReference type="Proteomes" id="UP000271098"/>
    </source>
</evidence>
<accession>A0A183E2B6</accession>
<dbReference type="GO" id="GO:0003824">
    <property type="term" value="F:catalytic activity"/>
    <property type="evidence" value="ECO:0007669"/>
    <property type="project" value="InterPro"/>
</dbReference>
<dbReference type="WBParaSite" id="GPUH_0001512701-mRNA-1">
    <property type="protein sequence ID" value="GPUH_0001512701-mRNA-1"/>
    <property type="gene ID" value="GPUH_0001512701"/>
</dbReference>
<feature type="domain" description="Prenyltransferase alpha-alpha toroid" evidence="2">
    <location>
        <begin position="64"/>
        <end position="111"/>
    </location>
</feature>
<evidence type="ECO:0000256" key="1">
    <source>
        <dbReference type="ARBA" id="ARBA00022737"/>
    </source>
</evidence>
<dbReference type="Pfam" id="PF00432">
    <property type="entry name" value="Prenyltrans"/>
    <property type="match status" value="1"/>
</dbReference>
<reference evidence="5" key="1">
    <citation type="submission" date="2016-06" db="UniProtKB">
        <authorList>
            <consortium name="WormBaseParasite"/>
        </authorList>
    </citation>
    <scope>IDENTIFICATION</scope>
</reference>
<evidence type="ECO:0000313" key="5">
    <source>
        <dbReference type="WBParaSite" id="GPUH_0001512701-mRNA-1"/>
    </source>
</evidence>
<dbReference type="AlphaFoldDB" id="A0A183E2B6"/>
<dbReference type="Gene3D" id="1.50.10.20">
    <property type="match status" value="1"/>
</dbReference>
<sequence length="128" mass="14782">MGESKVMYKFNAFDEKYAFDDGGMFTYSSTEQKRVEELVRDEAQKFVLGYLDGVDDGADNAPVLRRVLHSRYLCRHLKQLGKSCSHLDASRPWFCYWGMNGLKLLEASYDETLTSRHVLPPSLRCIFI</sequence>
<dbReference type="InterPro" id="IPR001330">
    <property type="entry name" value="Prenyltrans"/>
</dbReference>
<dbReference type="OrthoDB" id="5850279at2759"/>
<evidence type="ECO:0000313" key="3">
    <source>
        <dbReference type="EMBL" id="VDN25375.1"/>
    </source>
</evidence>